<evidence type="ECO:0000313" key="2">
    <source>
        <dbReference type="Proteomes" id="UP000430508"/>
    </source>
</evidence>
<dbReference type="GO" id="GO:0016884">
    <property type="term" value="F:carbon-nitrogen ligase activity, with glutamine as amido-N-donor"/>
    <property type="evidence" value="ECO:0007669"/>
    <property type="project" value="InterPro"/>
</dbReference>
<dbReference type="Pfam" id="PF09424">
    <property type="entry name" value="YqeY"/>
    <property type="match status" value="1"/>
</dbReference>
<sequence length="151" mass="17082">MSLKDRLIEDMKTAMKAKEEGKVRLSVIRMVRAAIKYAEIDKKMEFNDDNQVIEVLARELKMRRDAMEQFANANRPDKVQELEEEVAILMEYLPQQLTEGEIREIAKEIIAETGAQGPKDLGKVMGIITPKIKGRAEGKLVNQVVRGLLGS</sequence>
<dbReference type="InterPro" id="IPR042184">
    <property type="entry name" value="YqeY/Aim41_N"/>
</dbReference>
<name>A0A857DHP2_9FIRM</name>
<gene>
    <name evidence="1" type="ORF">GQ588_03295</name>
</gene>
<accession>A0A857DHP2</accession>
<protein>
    <submittedName>
        <fullName evidence="1">GatB/YqeY domain-containing protein</fullName>
    </submittedName>
</protein>
<proteinExistence type="predicted"/>
<dbReference type="Proteomes" id="UP000430508">
    <property type="component" value="Chromosome"/>
</dbReference>
<organism evidence="1 2">
    <name type="scientific">Dehalobacter restrictus</name>
    <dbReference type="NCBI Taxonomy" id="55583"/>
    <lineage>
        <taxon>Bacteria</taxon>
        <taxon>Bacillati</taxon>
        <taxon>Bacillota</taxon>
        <taxon>Clostridia</taxon>
        <taxon>Eubacteriales</taxon>
        <taxon>Desulfitobacteriaceae</taxon>
        <taxon>Dehalobacter</taxon>
    </lineage>
</organism>
<dbReference type="RefSeq" id="WP_015044590.1">
    <property type="nucleotide sequence ID" value="NZ_CP046996.1"/>
</dbReference>
<dbReference type="PANTHER" id="PTHR28055:SF1">
    <property type="entry name" value="ALTERED INHERITANCE OF MITOCHONDRIA PROTEIN 41, MITOCHONDRIAL"/>
    <property type="match status" value="1"/>
</dbReference>
<dbReference type="InterPro" id="IPR019004">
    <property type="entry name" value="YqeY/Aim41"/>
</dbReference>
<reference evidence="1 2" key="1">
    <citation type="submission" date="2019-12" db="EMBL/GenBank/DDBJ databases">
        <title>Sequence classification of anaerobic respiratory reductive dehalogenases: First we see many, then we see few.</title>
        <authorList>
            <person name="Molenda O."/>
            <person name="Puentes Jacome L.A."/>
            <person name="Cao X."/>
            <person name="Nesbo C.L."/>
            <person name="Tang S."/>
            <person name="Morson N."/>
            <person name="Patron J."/>
            <person name="Lomheim L."/>
            <person name="Wishart D.S."/>
            <person name="Edwards E.A."/>
        </authorList>
    </citation>
    <scope>NUCLEOTIDE SEQUENCE [LARGE SCALE GENOMIC DNA]</scope>
    <source>
        <strain evidence="1 2">12DCA</strain>
    </source>
</reference>
<dbReference type="InterPro" id="IPR023168">
    <property type="entry name" value="GatB_Yqey_C_2"/>
</dbReference>
<evidence type="ECO:0000313" key="1">
    <source>
        <dbReference type="EMBL" id="QGZ99745.1"/>
    </source>
</evidence>
<dbReference type="Gene3D" id="1.10.1510.10">
    <property type="entry name" value="Uncharacterised protein YqeY/AIM41 PF09424, N-terminal domain"/>
    <property type="match status" value="1"/>
</dbReference>
<dbReference type="AlphaFoldDB" id="A0A857DHP2"/>
<dbReference type="Gene3D" id="1.10.10.410">
    <property type="match status" value="1"/>
</dbReference>
<dbReference type="SUPFAM" id="SSF89095">
    <property type="entry name" value="GatB/YqeY motif"/>
    <property type="match status" value="1"/>
</dbReference>
<dbReference type="InterPro" id="IPR003789">
    <property type="entry name" value="Asn/Gln_tRNA_amidoTrase-B-like"/>
</dbReference>
<dbReference type="EMBL" id="CP046996">
    <property type="protein sequence ID" value="QGZ99745.1"/>
    <property type="molecule type" value="Genomic_DNA"/>
</dbReference>
<dbReference type="PANTHER" id="PTHR28055">
    <property type="entry name" value="ALTERED INHERITANCE OF MITOCHONDRIA PROTEIN 41, MITOCHONDRIAL"/>
    <property type="match status" value="1"/>
</dbReference>